<proteinExistence type="predicted"/>
<evidence type="ECO:0000313" key="1">
    <source>
        <dbReference type="EMBL" id="KNZ49106.1"/>
    </source>
</evidence>
<comment type="caution">
    <text evidence="1">The sequence shown here is derived from an EMBL/GenBank/DDBJ whole genome shotgun (WGS) entry which is preliminary data.</text>
</comment>
<name>A0A0L6UKM9_9BASI</name>
<keyword evidence="2" id="KW-1185">Reference proteome</keyword>
<organism evidence="1 2">
    <name type="scientific">Puccinia sorghi</name>
    <dbReference type="NCBI Taxonomy" id="27349"/>
    <lineage>
        <taxon>Eukaryota</taxon>
        <taxon>Fungi</taxon>
        <taxon>Dikarya</taxon>
        <taxon>Basidiomycota</taxon>
        <taxon>Pucciniomycotina</taxon>
        <taxon>Pucciniomycetes</taxon>
        <taxon>Pucciniales</taxon>
        <taxon>Pucciniaceae</taxon>
        <taxon>Puccinia</taxon>
    </lineage>
</organism>
<dbReference type="EMBL" id="LAVV01010393">
    <property type="protein sequence ID" value="KNZ49106.1"/>
    <property type="molecule type" value="Genomic_DNA"/>
</dbReference>
<dbReference type="Proteomes" id="UP000037035">
    <property type="component" value="Unassembled WGS sequence"/>
</dbReference>
<dbReference type="OrthoDB" id="3060595at2759"/>
<sequence length="131" mass="14765">MVPPPQKSWLNPTCSVSRPTAELVPTRASCSTSAHLAACTAQKKPARLVEELVPALYHQYLRMFQKSASQGLPPLHWYDFRVELMPEAVLQASRFILLSPVENVVLDTAWHVLTWNLAWCWCIKFSNGGEC</sequence>
<accession>A0A0L6UKM9</accession>
<protein>
    <submittedName>
        <fullName evidence="1">Uncharacterized protein</fullName>
    </submittedName>
</protein>
<reference evidence="1 2" key="1">
    <citation type="submission" date="2015-08" db="EMBL/GenBank/DDBJ databases">
        <title>Next Generation Sequencing and Analysis of the Genome of Puccinia sorghi L Schw, the Causal Agent of Maize Common Rust.</title>
        <authorList>
            <person name="Rochi L."/>
            <person name="Burguener G."/>
            <person name="Darino M."/>
            <person name="Turjanski A."/>
            <person name="Kreff E."/>
            <person name="Dieguez M.J."/>
            <person name="Sacco F."/>
        </authorList>
    </citation>
    <scope>NUCLEOTIDE SEQUENCE [LARGE SCALE GENOMIC DNA]</scope>
    <source>
        <strain evidence="1 2">RO10H11247</strain>
    </source>
</reference>
<evidence type="ECO:0000313" key="2">
    <source>
        <dbReference type="Proteomes" id="UP000037035"/>
    </source>
</evidence>
<gene>
    <name evidence="1" type="ORF">VP01_5205g1</name>
</gene>
<dbReference type="AlphaFoldDB" id="A0A0L6UKM9"/>
<feature type="non-terminal residue" evidence="1">
    <location>
        <position position="131"/>
    </location>
</feature>
<dbReference type="VEuPathDB" id="FungiDB:VP01_5205g1"/>